<dbReference type="PaxDb" id="4097-A0A1S3YYF9"/>
<accession>A0A1S3YYF9</accession>
<feature type="compositionally biased region" description="Basic residues" evidence="1">
    <location>
        <begin position="29"/>
        <end position="40"/>
    </location>
</feature>
<evidence type="ECO:0000313" key="2">
    <source>
        <dbReference type="RefSeq" id="XP_016457153.1"/>
    </source>
</evidence>
<organism evidence="2">
    <name type="scientific">Nicotiana tabacum</name>
    <name type="common">Common tobacco</name>
    <dbReference type="NCBI Taxonomy" id="4097"/>
    <lineage>
        <taxon>Eukaryota</taxon>
        <taxon>Viridiplantae</taxon>
        <taxon>Streptophyta</taxon>
        <taxon>Embryophyta</taxon>
        <taxon>Tracheophyta</taxon>
        <taxon>Spermatophyta</taxon>
        <taxon>Magnoliopsida</taxon>
        <taxon>eudicotyledons</taxon>
        <taxon>Gunneridae</taxon>
        <taxon>Pentapetalae</taxon>
        <taxon>asterids</taxon>
        <taxon>lamiids</taxon>
        <taxon>Solanales</taxon>
        <taxon>Solanaceae</taxon>
        <taxon>Nicotianoideae</taxon>
        <taxon>Nicotianeae</taxon>
        <taxon>Nicotiana</taxon>
    </lineage>
</organism>
<proteinExistence type="predicted"/>
<name>A0A1S3YYF9_TOBAC</name>
<reference evidence="2" key="1">
    <citation type="submission" date="2025-08" db="UniProtKB">
        <authorList>
            <consortium name="RefSeq"/>
        </authorList>
    </citation>
    <scope>IDENTIFICATION</scope>
</reference>
<gene>
    <name evidence="2" type="primary">LOC107781041</name>
</gene>
<feature type="compositionally biased region" description="Basic and acidic residues" evidence="1">
    <location>
        <begin position="62"/>
        <end position="87"/>
    </location>
</feature>
<feature type="compositionally biased region" description="Basic and acidic residues" evidence="1">
    <location>
        <begin position="19"/>
        <end position="28"/>
    </location>
</feature>
<dbReference type="RefSeq" id="XP_016457153.1">
    <property type="nucleotide sequence ID" value="XM_016601667.1"/>
</dbReference>
<dbReference type="AlphaFoldDB" id="A0A1S3YYF9"/>
<dbReference type="KEGG" id="nta:107781041"/>
<protein>
    <submittedName>
        <fullName evidence="2">Uncharacterized protein</fullName>
    </submittedName>
</protein>
<feature type="region of interest" description="Disordered" evidence="1">
    <location>
        <begin position="60"/>
        <end position="87"/>
    </location>
</feature>
<sequence length="126" mass="14570">MAFDMQMGSTSKRPITKLQNKEELESVLRKSKKEKKKRRLVKDGKVFHEKAVPPELVVNVDDESKRESKELRKVEGDKSGRKEREKVVEHSCENEAEEFVEKISRKSIDKGKSVRKSVKRKAGDSE</sequence>
<evidence type="ECO:0000256" key="1">
    <source>
        <dbReference type="SAM" id="MobiDB-lite"/>
    </source>
</evidence>
<feature type="region of interest" description="Disordered" evidence="1">
    <location>
        <begin position="1"/>
        <end position="46"/>
    </location>
</feature>